<dbReference type="InterPro" id="IPR039935">
    <property type="entry name" value="YML079W-like"/>
</dbReference>
<dbReference type="Pfam" id="PF06172">
    <property type="entry name" value="Cupin_5"/>
    <property type="match status" value="1"/>
</dbReference>
<dbReference type="Gene3D" id="2.60.120.10">
    <property type="entry name" value="Jelly Rolls"/>
    <property type="match status" value="1"/>
</dbReference>
<evidence type="ECO:0000313" key="4">
    <source>
        <dbReference type="Proteomes" id="UP000191518"/>
    </source>
</evidence>
<comment type="caution">
    <text evidence="3">The sequence shown here is derived from an EMBL/GenBank/DDBJ whole genome shotgun (WGS) entry which is preliminary data.</text>
</comment>
<dbReference type="PANTHER" id="PTHR33387:SF3">
    <property type="entry name" value="DUF985 DOMAIN-CONTAINING PROTEIN"/>
    <property type="match status" value="1"/>
</dbReference>
<reference evidence="4" key="1">
    <citation type="journal article" date="2017" name="Nat. Microbiol.">
        <title>Global analysis of biosynthetic gene clusters reveals vast potential of secondary metabolite production in Penicillium species.</title>
        <authorList>
            <person name="Nielsen J.C."/>
            <person name="Grijseels S."/>
            <person name="Prigent S."/>
            <person name="Ji B."/>
            <person name="Dainat J."/>
            <person name="Nielsen K.F."/>
            <person name="Frisvad J.C."/>
            <person name="Workman M."/>
            <person name="Nielsen J."/>
        </authorList>
    </citation>
    <scope>NUCLEOTIDE SEQUENCE [LARGE SCALE GENOMIC DNA]</scope>
    <source>
        <strain evidence="4">IBT 29486</strain>
    </source>
</reference>
<evidence type="ECO:0000256" key="1">
    <source>
        <dbReference type="SAM" id="MobiDB-lite"/>
    </source>
</evidence>
<accession>A0A1V6S9B4</accession>
<dbReference type="EMBL" id="MDYP01000004">
    <property type="protein sequence ID" value="OQE10329.1"/>
    <property type="molecule type" value="Genomic_DNA"/>
</dbReference>
<dbReference type="AlphaFoldDB" id="A0A1V6S9B4"/>
<name>A0A1V6S9B4_9EURO</name>
<evidence type="ECO:0000259" key="2">
    <source>
        <dbReference type="Pfam" id="PF06172"/>
    </source>
</evidence>
<dbReference type="CDD" id="cd06121">
    <property type="entry name" value="cupin_YML079wp"/>
    <property type="match status" value="1"/>
</dbReference>
<dbReference type="PANTHER" id="PTHR33387">
    <property type="entry name" value="RMLC-LIKE JELLY ROLL FOLD PROTEIN"/>
    <property type="match status" value="1"/>
</dbReference>
<gene>
    <name evidence="3" type="ORF">PENVUL_c004G08355</name>
</gene>
<protein>
    <recommendedName>
        <fullName evidence="2">DUF985 domain-containing protein</fullName>
    </recommendedName>
</protein>
<dbReference type="Proteomes" id="UP000191518">
    <property type="component" value="Unassembled WGS sequence"/>
</dbReference>
<dbReference type="InterPro" id="IPR011051">
    <property type="entry name" value="RmlC_Cupin_sf"/>
</dbReference>
<dbReference type="OrthoDB" id="6614653at2759"/>
<feature type="region of interest" description="Disordered" evidence="1">
    <location>
        <begin position="48"/>
        <end position="75"/>
    </location>
</feature>
<keyword evidence="4" id="KW-1185">Reference proteome</keyword>
<organism evidence="3 4">
    <name type="scientific">Penicillium vulpinum</name>
    <dbReference type="NCBI Taxonomy" id="29845"/>
    <lineage>
        <taxon>Eukaryota</taxon>
        <taxon>Fungi</taxon>
        <taxon>Dikarya</taxon>
        <taxon>Ascomycota</taxon>
        <taxon>Pezizomycotina</taxon>
        <taxon>Eurotiomycetes</taxon>
        <taxon>Eurotiomycetidae</taxon>
        <taxon>Eurotiales</taxon>
        <taxon>Aspergillaceae</taxon>
        <taxon>Penicillium</taxon>
    </lineage>
</organism>
<sequence length="222" mass="24827">MQMDIPISQIKPSYPPPLIPTQEAPAIQSTINALNLLPHPEGGYFSETDRDPRRIPNPHQPITSVTDTGADPETRSASSTIHYLLTPQRPLGVFHRNQSRTVHIWQRGRGRYVIIHADEVGGQNHMRGCSSENATARIETFVVGPGVEAGERMQWVVEGGKYKASFLLPDESEGETSSGLLISEVVVPGFEFTDHDFLRKSKMEELLTEEQVQDLSWMLKIE</sequence>
<dbReference type="InterPro" id="IPR009327">
    <property type="entry name" value="Cupin_DUF985"/>
</dbReference>
<dbReference type="SUPFAM" id="SSF51182">
    <property type="entry name" value="RmlC-like cupins"/>
    <property type="match status" value="1"/>
</dbReference>
<feature type="domain" description="DUF985" evidence="2">
    <location>
        <begin position="28"/>
        <end position="197"/>
    </location>
</feature>
<evidence type="ECO:0000313" key="3">
    <source>
        <dbReference type="EMBL" id="OQE10329.1"/>
    </source>
</evidence>
<proteinExistence type="predicted"/>
<dbReference type="InterPro" id="IPR014710">
    <property type="entry name" value="RmlC-like_jellyroll"/>
</dbReference>